<comment type="caution">
    <text evidence="3">The sequence shown here is derived from an EMBL/GenBank/DDBJ whole genome shotgun (WGS) entry which is preliminary data.</text>
</comment>
<dbReference type="EMBL" id="JACSPQ010000001">
    <property type="protein sequence ID" value="MBD8001084.1"/>
    <property type="molecule type" value="Genomic_DNA"/>
</dbReference>
<reference evidence="3 4" key="1">
    <citation type="submission" date="2020-08" db="EMBL/GenBank/DDBJ databases">
        <title>A Genomic Blueprint of the Chicken Gut Microbiome.</title>
        <authorList>
            <person name="Gilroy R."/>
            <person name="Ravi A."/>
            <person name="Getino M."/>
            <person name="Pursley I."/>
            <person name="Horton D.L."/>
            <person name="Alikhan N.-F."/>
            <person name="Baker D."/>
            <person name="Gharbi K."/>
            <person name="Hall N."/>
            <person name="Watson M."/>
            <person name="Adriaenssens E.M."/>
            <person name="Foster-Nyarko E."/>
            <person name="Jarju S."/>
            <person name="Secka A."/>
            <person name="Antonio M."/>
            <person name="Oren A."/>
            <person name="Chaudhuri R."/>
            <person name="La Ragione R.M."/>
            <person name="Hildebrand F."/>
            <person name="Pallen M.J."/>
        </authorList>
    </citation>
    <scope>NUCLEOTIDE SEQUENCE [LARGE SCALE GENOMIC DNA]</scope>
    <source>
        <strain evidence="3 4">Sa1YUN3</strain>
    </source>
</reference>
<proteinExistence type="predicted"/>
<evidence type="ECO:0000256" key="1">
    <source>
        <dbReference type="SAM" id="SignalP"/>
    </source>
</evidence>
<keyword evidence="1" id="KW-0732">Signal</keyword>
<evidence type="ECO:0000259" key="2">
    <source>
        <dbReference type="Pfam" id="PF13568"/>
    </source>
</evidence>
<sequence>MIKSLALVGCLSAVLSAFPLYAQSQSAPMVTLHKSLVSVGAKAGFNSSMFFSDELSVDNKRVENIQNNYKVGYFATLFCRFNLKKHHFIQPELSYNVSKGSISIPYTLANSEIIPESALIKTTISSFDLPILYGYKFIDVSPYGMAFFVGPKVAYIWDKQTKNEYSGFYQQDIHETFRRWNYSAVVGLAVNVSNIFFDFRYEVGLHNMTKSVTYNRSLTESPYNEGKIQIERRRNILSFSVGLIF</sequence>
<dbReference type="InterPro" id="IPR025665">
    <property type="entry name" value="Beta-barrel_OMP_2"/>
</dbReference>
<keyword evidence="4" id="KW-1185">Reference proteome</keyword>
<evidence type="ECO:0000313" key="4">
    <source>
        <dbReference type="Proteomes" id="UP000616346"/>
    </source>
</evidence>
<name>A0ABR8V8I0_9BACT</name>
<organism evidence="3 4">
    <name type="scientific">Phocaeicola faecium</name>
    <dbReference type="NCBI Taxonomy" id="2762213"/>
    <lineage>
        <taxon>Bacteria</taxon>
        <taxon>Pseudomonadati</taxon>
        <taxon>Bacteroidota</taxon>
        <taxon>Bacteroidia</taxon>
        <taxon>Bacteroidales</taxon>
        <taxon>Bacteroidaceae</taxon>
        <taxon>Phocaeicola</taxon>
    </lineage>
</organism>
<evidence type="ECO:0000313" key="3">
    <source>
        <dbReference type="EMBL" id="MBD8001084.1"/>
    </source>
</evidence>
<feature type="signal peptide" evidence="1">
    <location>
        <begin position="1"/>
        <end position="22"/>
    </location>
</feature>
<gene>
    <name evidence="3" type="ORF">H9626_02460</name>
</gene>
<feature type="chain" id="PRO_5046383744" evidence="1">
    <location>
        <begin position="23"/>
        <end position="245"/>
    </location>
</feature>
<feature type="domain" description="Outer membrane protein beta-barrel" evidence="2">
    <location>
        <begin position="23"/>
        <end position="209"/>
    </location>
</feature>
<accession>A0ABR8V8I0</accession>
<protein>
    <submittedName>
        <fullName evidence="3">PorT family protein</fullName>
    </submittedName>
</protein>
<dbReference type="RefSeq" id="WP_178256374.1">
    <property type="nucleotide sequence ID" value="NZ_JACSPQ010000001.1"/>
</dbReference>
<dbReference type="Proteomes" id="UP000616346">
    <property type="component" value="Unassembled WGS sequence"/>
</dbReference>
<dbReference type="Pfam" id="PF13568">
    <property type="entry name" value="OMP_b-brl_2"/>
    <property type="match status" value="1"/>
</dbReference>